<evidence type="ECO:0000313" key="3">
    <source>
        <dbReference type="Proteomes" id="UP000231632"/>
    </source>
</evidence>
<keyword evidence="3" id="KW-1185">Reference proteome</keyword>
<gene>
    <name evidence="2" type="ORF">MMIC_P2431</name>
</gene>
<proteinExistence type="predicted"/>
<dbReference type="STRING" id="1921010.MMIC_P2431"/>
<dbReference type="AlphaFoldDB" id="A0A1L8CR93"/>
<feature type="domain" description="Tetracyclin repressor-like C-terminal" evidence="1">
    <location>
        <begin position="2"/>
        <end position="87"/>
    </location>
</feature>
<name>A0A1L8CR93_9PROT</name>
<comment type="caution">
    <text evidence="2">The sequence shown here is derived from an EMBL/GenBank/DDBJ whole genome shotgun (WGS) entry which is preliminary data.</text>
</comment>
<reference evidence="2 3" key="1">
    <citation type="journal article" date="2017" name="Arch. Microbiol.">
        <title>Mariprofundus micogutta sp. nov., a novel iron-oxidizing zetaproteobacterium isolated from a deep-sea hydrothermal field at the Bayonnaise knoll of the Izu-Ogasawara arc, and a description of Mariprofundales ord. nov. and Zetaproteobacteria classis nov.</title>
        <authorList>
            <person name="Makita H."/>
            <person name="Tanaka E."/>
            <person name="Mitsunobu S."/>
            <person name="Miyazaki M."/>
            <person name="Nunoura T."/>
            <person name="Uematsu K."/>
            <person name="Takaki Y."/>
            <person name="Nishi S."/>
            <person name="Shimamura S."/>
            <person name="Takai K."/>
        </authorList>
    </citation>
    <scope>NUCLEOTIDE SEQUENCE [LARGE SCALE GENOMIC DNA]</scope>
    <source>
        <strain evidence="2 3">ET2</strain>
    </source>
</reference>
<dbReference type="InterPro" id="IPR036271">
    <property type="entry name" value="Tet_transcr_reg_TetR-rel_C_sf"/>
</dbReference>
<accession>A0A1L8CR93</accession>
<dbReference type="InterPro" id="IPR041478">
    <property type="entry name" value="TetR_C_27"/>
</dbReference>
<dbReference type="EMBL" id="BDFD01000034">
    <property type="protein sequence ID" value="GAV21442.1"/>
    <property type="molecule type" value="Genomic_DNA"/>
</dbReference>
<dbReference type="Gene3D" id="1.10.357.10">
    <property type="entry name" value="Tetracycline Repressor, domain 2"/>
    <property type="match status" value="1"/>
</dbReference>
<dbReference type="SUPFAM" id="SSF48498">
    <property type="entry name" value="Tetracyclin repressor-like, C-terminal domain"/>
    <property type="match status" value="1"/>
</dbReference>
<dbReference type="OrthoDB" id="9802802at2"/>
<dbReference type="Pfam" id="PF17935">
    <property type="entry name" value="TetR_C_27"/>
    <property type="match status" value="1"/>
</dbReference>
<dbReference type="Proteomes" id="UP000231632">
    <property type="component" value="Unassembled WGS sequence"/>
</dbReference>
<dbReference type="RefSeq" id="WP_072660733.1">
    <property type="nucleotide sequence ID" value="NZ_BDFD01000034.1"/>
</dbReference>
<organism evidence="2 3">
    <name type="scientific">Mariprofundus micogutta</name>
    <dbReference type="NCBI Taxonomy" id="1921010"/>
    <lineage>
        <taxon>Bacteria</taxon>
        <taxon>Pseudomonadati</taxon>
        <taxon>Pseudomonadota</taxon>
        <taxon>Candidatius Mariprofundia</taxon>
        <taxon>Mariprofundales</taxon>
        <taxon>Mariprofundaceae</taxon>
        <taxon>Mariprofundus</taxon>
    </lineage>
</organism>
<protein>
    <recommendedName>
        <fullName evidence="1">Tetracyclin repressor-like C-terminal domain-containing protein</fullName>
    </recommendedName>
</protein>
<sequence>MRAYFVIRLRHLHAFVSETPHMYELIQLVSGKHKDLLQHFEERAKSAIQTILVGGIASGEFCACDTKQRAADLYHASNKYNMPMCMNVQLESLEAELNSLLELLFDGLKAGQ</sequence>
<evidence type="ECO:0000259" key="1">
    <source>
        <dbReference type="Pfam" id="PF17935"/>
    </source>
</evidence>
<evidence type="ECO:0000313" key="2">
    <source>
        <dbReference type="EMBL" id="GAV21442.1"/>
    </source>
</evidence>